<protein>
    <submittedName>
        <fullName evidence="11">Putative ABC transporter</fullName>
    </submittedName>
</protein>
<dbReference type="CDD" id="cd03228">
    <property type="entry name" value="ABCC_MRP_Like"/>
    <property type="match status" value="1"/>
</dbReference>
<reference evidence="11 12" key="1">
    <citation type="submission" date="2012-12" db="EMBL/GenBank/DDBJ databases">
        <title>Genome assembly of Fulvivirga imtechensis AK7.</title>
        <authorList>
            <person name="Nupur N."/>
            <person name="Khatri I."/>
            <person name="Kumar R."/>
            <person name="Subramanian S."/>
            <person name="Pinnaka A."/>
        </authorList>
    </citation>
    <scope>NUCLEOTIDE SEQUENCE [LARGE SCALE GENOMIC DNA]</scope>
    <source>
        <strain evidence="11 12">AK7</strain>
    </source>
</reference>
<gene>
    <name evidence="11" type="ORF">C900_02802</name>
</gene>
<dbReference type="PROSITE" id="PS50929">
    <property type="entry name" value="ABC_TM1F"/>
    <property type="match status" value="1"/>
</dbReference>
<feature type="domain" description="ABC transporter" evidence="9">
    <location>
        <begin position="288"/>
        <end position="506"/>
    </location>
</feature>
<dbReference type="InterPro" id="IPR050095">
    <property type="entry name" value="ECF_ABC_transporter_ATP-bd"/>
</dbReference>
<dbReference type="SUPFAM" id="SSF52540">
    <property type="entry name" value="P-loop containing nucleoside triphosphate hydrolases"/>
    <property type="match status" value="1"/>
</dbReference>
<keyword evidence="2" id="KW-0813">Transport</keyword>
<evidence type="ECO:0000256" key="6">
    <source>
        <dbReference type="ARBA" id="ARBA00022989"/>
    </source>
</evidence>
<dbReference type="InterPro" id="IPR005898">
    <property type="entry name" value="Cyc_pep_transpt_SyrD/YojI"/>
</dbReference>
<accession>L8JUU8</accession>
<dbReference type="Proteomes" id="UP000011135">
    <property type="component" value="Unassembled WGS sequence"/>
</dbReference>
<dbReference type="GO" id="GO:0140359">
    <property type="term" value="F:ABC-type transporter activity"/>
    <property type="evidence" value="ECO:0007669"/>
    <property type="project" value="InterPro"/>
</dbReference>
<evidence type="ECO:0000256" key="4">
    <source>
        <dbReference type="ARBA" id="ARBA00022741"/>
    </source>
</evidence>
<dbReference type="InterPro" id="IPR027417">
    <property type="entry name" value="P-loop_NTPase"/>
</dbReference>
<dbReference type="eggNOG" id="COG4615">
    <property type="taxonomic scope" value="Bacteria"/>
</dbReference>
<keyword evidence="3 8" id="KW-0812">Transmembrane</keyword>
<sequence length="509" mass="58734">MSGEPLDYFPEYDWQIFLGLIAISFLCSKLFQNYMVTISNDILFDIELSIVNKVRQTTYETFEKLGSQRIYTAISDTRMLGRLPDAFINLINSSIIILCGIGYLLWISPIGGLCILFVMAALLTYYVLRNNSIEKELNVVRDLHDEYYSYLKELLYGFKQMKMSTSRSRNIFEKFLSSNRLKGKNISIKASQKYVDNELTGTYSWYVVLGAIMFVLPTFSSFENSLVSVFIMVVLFMMAPVANLIMFLPFYTSVKIALERIYKLESELDYEYDTYKSEGDQCIDYNEITFEEVVYKYVDDQNKAFTIGPLNLTFVKGEIVFITGGNGAGKSTFINILTGLYKPESGRILLDGYEINNSDYAKFRNGTSAIFTDHHLFNENYDGFDLNALKLSLNRFIKMMRLERVLKIEESKGIIENKLSKGQQKRLALIYELMANKSLLVLDEWAAEQDPQFRAYFYQDLLQELKKMGKTVIAVTHDDEYFHCADRVIKFDYGKVTSDTLMKTEVLTS</sequence>
<comment type="subcellular location">
    <subcellularLocation>
        <location evidence="1">Cell membrane</location>
        <topology evidence="1">Multi-pass membrane protein</topology>
    </subcellularLocation>
</comment>
<dbReference type="PANTHER" id="PTHR43553:SF11">
    <property type="entry name" value="ABC TRANSPORTER ATP-BINDING_PERMEASE PROTEIN YOJI"/>
    <property type="match status" value="1"/>
</dbReference>
<dbReference type="SUPFAM" id="SSF90123">
    <property type="entry name" value="ABC transporter transmembrane region"/>
    <property type="match status" value="1"/>
</dbReference>
<dbReference type="NCBIfam" id="TIGR01194">
    <property type="entry name" value="cyc_pep_trnsptr"/>
    <property type="match status" value="1"/>
</dbReference>
<dbReference type="PANTHER" id="PTHR43553">
    <property type="entry name" value="HEAVY METAL TRANSPORTER"/>
    <property type="match status" value="1"/>
</dbReference>
<dbReference type="GO" id="GO:0043190">
    <property type="term" value="C:ATP-binding cassette (ABC) transporter complex"/>
    <property type="evidence" value="ECO:0007669"/>
    <property type="project" value="TreeGrafter"/>
</dbReference>
<dbReference type="SMART" id="SM00382">
    <property type="entry name" value="AAA"/>
    <property type="match status" value="1"/>
</dbReference>
<dbReference type="Gene3D" id="3.40.50.300">
    <property type="entry name" value="P-loop containing nucleotide triphosphate hydrolases"/>
    <property type="match status" value="1"/>
</dbReference>
<feature type="transmembrane region" description="Helical" evidence="8">
    <location>
        <begin position="110"/>
        <end position="128"/>
    </location>
</feature>
<organism evidence="11 12">
    <name type="scientific">Fulvivirga imtechensis AK7</name>
    <dbReference type="NCBI Taxonomy" id="1237149"/>
    <lineage>
        <taxon>Bacteria</taxon>
        <taxon>Pseudomonadati</taxon>
        <taxon>Bacteroidota</taxon>
        <taxon>Cytophagia</taxon>
        <taxon>Cytophagales</taxon>
        <taxon>Fulvivirgaceae</taxon>
        <taxon>Fulvivirga</taxon>
    </lineage>
</organism>
<evidence type="ECO:0000313" key="11">
    <source>
        <dbReference type="EMBL" id="ELR71344.1"/>
    </source>
</evidence>
<dbReference type="Pfam" id="PF00005">
    <property type="entry name" value="ABC_tran"/>
    <property type="match status" value="1"/>
</dbReference>
<evidence type="ECO:0000256" key="3">
    <source>
        <dbReference type="ARBA" id="ARBA00022692"/>
    </source>
</evidence>
<evidence type="ECO:0000256" key="5">
    <source>
        <dbReference type="ARBA" id="ARBA00022840"/>
    </source>
</evidence>
<keyword evidence="12" id="KW-1185">Reference proteome</keyword>
<dbReference type="InterPro" id="IPR003593">
    <property type="entry name" value="AAA+_ATPase"/>
</dbReference>
<name>L8JUU8_9BACT</name>
<dbReference type="PATRIC" id="fig|1237149.3.peg.2558"/>
<dbReference type="InterPro" id="IPR011527">
    <property type="entry name" value="ABC1_TM_dom"/>
</dbReference>
<dbReference type="EMBL" id="AMZN01000041">
    <property type="protein sequence ID" value="ELR71344.1"/>
    <property type="molecule type" value="Genomic_DNA"/>
</dbReference>
<dbReference type="Gene3D" id="1.20.1560.10">
    <property type="entry name" value="ABC transporter type 1, transmembrane domain"/>
    <property type="match status" value="1"/>
</dbReference>
<dbReference type="GO" id="GO:0005524">
    <property type="term" value="F:ATP binding"/>
    <property type="evidence" value="ECO:0007669"/>
    <property type="project" value="UniProtKB-KW"/>
</dbReference>
<keyword evidence="4" id="KW-0547">Nucleotide-binding</keyword>
<dbReference type="GO" id="GO:0016887">
    <property type="term" value="F:ATP hydrolysis activity"/>
    <property type="evidence" value="ECO:0007669"/>
    <property type="project" value="InterPro"/>
</dbReference>
<dbReference type="InterPro" id="IPR003439">
    <property type="entry name" value="ABC_transporter-like_ATP-bd"/>
</dbReference>
<dbReference type="PROSITE" id="PS50893">
    <property type="entry name" value="ABC_TRANSPORTER_2"/>
    <property type="match status" value="1"/>
</dbReference>
<keyword evidence="5" id="KW-0067">ATP-binding</keyword>
<feature type="transmembrane region" description="Helical" evidence="8">
    <location>
        <begin position="203"/>
        <end position="220"/>
    </location>
</feature>
<dbReference type="STRING" id="1237149.C900_02802"/>
<evidence type="ECO:0000259" key="10">
    <source>
        <dbReference type="PROSITE" id="PS50929"/>
    </source>
</evidence>
<dbReference type="InterPro" id="IPR036640">
    <property type="entry name" value="ABC1_TM_sf"/>
</dbReference>
<dbReference type="GO" id="GO:0015833">
    <property type="term" value="P:peptide transport"/>
    <property type="evidence" value="ECO:0007669"/>
    <property type="project" value="InterPro"/>
</dbReference>
<keyword evidence="7 8" id="KW-0472">Membrane</keyword>
<evidence type="ECO:0000259" key="9">
    <source>
        <dbReference type="PROSITE" id="PS50893"/>
    </source>
</evidence>
<dbReference type="AlphaFoldDB" id="L8JUU8"/>
<proteinExistence type="predicted"/>
<feature type="transmembrane region" description="Helical" evidence="8">
    <location>
        <begin position="226"/>
        <end position="251"/>
    </location>
</feature>
<evidence type="ECO:0000256" key="8">
    <source>
        <dbReference type="SAM" id="Phobius"/>
    </source>
</evidence>
<evidence type="ECO:0000256" key="7">
    <source>
        <dbReference type="ARBA" id="ARBA00023136"/>
    </source>
</evidence>
<evidence type="ECO:0000313" key="12">
    <source>
        <dbReference type="Proteomes" id="UP000011135"/>
    </source>
</evidence>
<comment type="caution">
    <text evidence="11">The sequence shown here is derived from an EMBL/GenBank/DDBJ whole genome shotgun (WGS) entry which is preliminary data.</text>
</comment>
<evidence type="ECO:0000256" key="2">
    <source>
        <dbReference type="ARBA" id="ARBA00022448"/>
    </source>
</evidence>
<evidence type="ECO:0000256" key="1">
    <source>
        <dbReference type="ARBA" id="ARBA00004651"/>
    </source>
</evidence>
<feature type="transmembrane region" description="Helical" evidence="8">
    <location>
        <begin position="86"/>
        <end position="104"/>
    </location>
</feature>
<feature type="domain" description="ABC transmembrane type-1" evidence="10">
    <location>
        <begin position="16"/>
        <end position="253"/>
    </location>
</feature>
<keyword evidence="6 8" id="KW-1133">Transmembrane helix</keyword>
<dbReference type="GO" id="GO:1904680">
    <property type="term" value="F:peptide transmembrane transporter activity"/>
    <property type="evidence" value="ECO:0007669"/>
    <property type="project" value="InterPro"/>
</dbReference>
<feature type="transmembrane region" description="Helical" evidence="8">
    <location>
        <begin position="12"/>
        <end position="31"/>
    </location>
</feature>